<evidence type="ECO:0000256" key="3">
    <source>
        <dbReference type="ARBA" id="ARBA00022777"/>
    </source>
</evidence>
<sequence>MDASREELEDAIAHIVPDKPFPKYIDETVFLELQTLLSQHPDSVFKVWAHENPRLFLLLRMLGCDDDALYQRLDSENIGDFWLPLGSATLNQLSSYTNTSPQDWRRAQLHVLSQSDQMSEHKLTSPIHAHRHIQHGDAHFEELEKIGKGGSAEVARVRHKLSAREYACKRIKRAPEVKVQRNQLIEFKAEVGVLKRVSHHHLVSFVASFTDLSSFSLILNPVAKDVLKSMLERQSREQPLSERDLSALRRSFGCLATALAYLHEEGVRHKDIKPGNILLSDGLVYLCDFGISRDWSKAEHSTTEDEVLKLTPRYCAPEVFGREPRNTKSDVWSLGCVFFEIISVVKGYPMEELNSFLLDASEDQSSRGLWCALDAMTAWMEKIRSEKNDSADDIPLGWITTMIRTEKEHRAKASELVEMIVKASSKLETPDSYIGPCCTRSDSVALTSQLDSPTLHDPGFQGLGGSAQEASSIATSTDDCRVPGIQNAPTSPAMTNRLRLPHRPSTNSSRERSSITPSSRHGSEDRTRSVSPRTKSIGPRDSTETAPFQSGSLHSCSRDPSFSKPIQHIASRTDSVRTSGHFSPPRPDSEAASYSTFRPRSPVAPPAQYEVKCSCAAQPQERHILNIPYVSTPETMPFDPGVPTVQTYAKCEIGEDRIQVYETPRAGPEHSSTSSMPMLWWTTRRLVLSYVSGTPKMRHCSAFWLPLADLQFALRDSTVTLKWSDCNHMTERLAGNYSTHYDWVYAPSTPNNAVTVRFHSPAEAQKFIDVVRLPWEDGESIANRRSIDVADNTELTIFDIGRRGVRNYRAATLTVVADALATSKLYVQWPEADLDIHIRDSFDARSAAATGYEMVVEMKNVSTPTYHSDMRGEPAADYERVARFGEARQVKTSLKVAFGIGVRHGLPRPPEGVTDMLSALTGWTLRYFAIVTKYRSKNKRFGSKRYGAADVLLWEKEVDEPTTGIKRRGAKVVFRLHEGEERWVSGSVTAGTRIETSAGQEATVSVEGKSRGRLLDVSRMVAISSEAGTPAPSHARGDSDAHGDMAELVLSFENEHYRLAFVNLVTRFKAAAATAAPLSRSATGVESLRRVSTRASSEVHMSPPMRGT</sequence>
<keyword evidence="2 6" id="KW-0547">Nucleotide-binding</keyword>
<evidence type="ECO:0000256" key="1">
    <source>
        <dbReference type="ARBA" id="ARBA00022679"/>
    </source>
</evidence>
<comment type="similarity">
    <text evidence="5">Belongs to the protein kinase superfamily. Ser/Thr protein kinase family. GCN2 subfamily.</text>
</comment>
<dbReference type="OrthoDB" id="4062651at2759"/>
<dbReference type="PROSITE" id="PS00108">
    <property type="entry name" value="PROTEIN_KINASE_ST"/>
    <property type="match status" value="1"/>
</dbReference>
<feature type="compositionally biased region" description="Polar residues" evidence="7">
    <location>
        <begin position="544"/>
        <end position="560"/>
    </location>
</feature>
<dbReference type="GO" id="GO:0005524">
    <property type="term" value="F:ATP binding"/>
    <property type="evidence" value="ECO:0007669"/>
    <property type="project" value="UniProtKB-UniRule"/>
</dbReference>
<comment type="caution">
    <text evidence="9">The sequence shown here is derived from an EMBL/GenBank/DDBJ whole genome shotgun (WGS) entry which is preliminary data.</text>
</comment>
<dbReference type="EMBL" id="WJXW01000010">
    <property type="protein sequence ID" value="KAF9732671.1"/>
    <property type="molecule type" value="Genomic_DNA"/>
</dbReference>
<evidence type="ECO:0000256" key="7">
    <source>
        <dbReference type="SAM" id="MobiDB-lite"/>
    </source>
</evidence>
<protein>
    <submittedName>
        <fullName evidence="9">Dual specificity mitogen-activated protein kinase kinase 1</fullName>
    </submittedName>
</protein>
<evidence type="ECO:0000256" key="4">
    <source>
        <dbReference type="ARBA" id="ARBA00022840"/>
    </source>
</evidence>
<dbReference type="GO" id="GO:0004672">
    <property type="term" value="F:protein kinase activity"/>
    <property type="evidence" value="ECO:0007669"/>
    <property type="project" value="InterPro"/>
</dbReference>
<dbReference type="GO" id="GO:0005634">
    <property type="term" value="C:nucleus"/>
    <property type="evidence" value="ECO:0007669"/>
    <property type="project" value="TreeGrafter"/>
</dbReference>
<dbReference type="Gene3D" id="1.10.510.10">
    <property type="entry name" value="Transferase(Phosphotransferase) domain 1"/>
    <property type="match status" value="1"/>
</dbReference>
<gene>
    <name evidence="9" type="ORF">PMIN01_09529</name>
</gene>
<dbReference type="AlphaFoldDB" id="A0A9P6KNE7"/>
<feature type="compositionally biased region" description="Polar residues" evidence="7">
    <location>
        <begin position="570"/>
        <end position="581"/>
    </location>
</feature>
<dbReference type="CDD" id="cd00180">
    <property type="entry name" value="PKc"/>
    <property type="match status" value="1"/>
</dbReference>
<dbReference type="GO" id="GO:0005737">
    <property type="term" value="C:cytoplasm"/>
    <property type="evidence" value="ECO:0007669"/>
    <property type="project" value="TreeGrafter"/>
</dbReference>
<feature type="domain" description="Protein kinase" evidence="8">
    <location>
        <begin position="140"/>
        <end position="434"/>
    </location>
</feature>
<dbReference type="InterPro" id="IPR000719">
    <property type="entry name" value="Prot_kinase_dom"/>
</dbReference>
<evidence type="ECO:0000256" key="2">
    <source>
        <dbReference type="ARBA" id="ARBA00022741"/>
    </source>
</evidence>
<evidence type="ECO:0000256" key="6">
    <source>
        <dbReference type="PROSITE-ProRule" id="PRU10141"/>
    </source>
</evidence>
<dbReference type="InterPro" id="IPR050339">
    <property type="entry name" value="CC_SR_Kinase"/>
</dbReference>
<dbReference type="PANTHER" id="PTHR11042">
    <property type="entry name" value="EUKARYOTIC TRANSLATION INITIATION FACTOR 2-ALPHA KINASE EIF2-ALPHA KINASE -RELATED"/>
    <property type="match status" value="1"/>
</dbReference>
<proteinExistence type="inferred from homology"/>
<name>A0A9P6KNE7_9PLEO</name>
<organism evidence="9 10">
    <name type="scientific">Paraphaeosphaeria minitans</name>
    <dbReference type="NCBI Taxonomy" id="565426"/>
    <lineage>
        <taxon>Eukaryota</taxon>
        <taxon>Fungi</taxon>
        <taxon>Dikarya</taxon>
        <taxon>Ascomycota</taxon>
        <taxon>Pezizomycotina</taxon>
        <taxon>Dothideomycetes</taxon>
        <taxon>Pleosporomycetidae</taxon>
        <taxon>Pleosporales</taxon>
        <taxon>Massarineae</taxon>
        <taxon>Didymosphaeriaceae</taxon>
        <taxon>Paraphaeosphaeria</taxon>
    </lineage>
</organism>
<dbReference type="Pfam" id="PF00069">
    <property type="entry name" value="Pkinase"/>
    <property type="match status" value="1"/>
</dbReference>
<dbReference type="SMART" id="SM00220">
    <property type="entry name" value="S_TKc"/>
    <property type="match status" value="1"/>
</dbReference>
<feature type="region of interest" description="Disordered" evidence="7">
    <location>
        <begin position="1079"/>
        <end position="1108"/>
    </location>
</feature>
<reference evidence="9" key="1">
    <citation type="journal article" date="2020" name="Mol. Plant Microbe Interact.">
        <title>Genome Sequence of the Biocontrol Agent Coniothyrium minitans strain Conio (IMI 134523).</title>
        <authorList>
            <person name="Patel D."/>
            <person name="Shittu T.A."/>
            <person name="Baroncelli R."/>
            <person name="Muthumeenakshi S."/>
            <person name="Osborne T.H."/>
            <person name="Janganan T.K."/>
            <person name="Sreenivasaprasad S."/>
        </authorList>
    </citation>
    <scope>NUCLEOTIDE SEQUENCE</scope>
    <source>
        <strain evidence="9">Conio</strain>
    </source>
</reference>
<dbReference type="InterPro" id="IPR008271">
    <property type="entry name" value="Ser/Thr_kinase_AS"/>
</dbReference>
<dbReference type="InterPro" id="IPR017441">
    <property type="entry name" value="Protein_kinase_ATP_BS"/>
</dbReference>
<evidence type="ECO:0000313" key="10">
    <source>
        <dbReference type="Proteomes" id="UP000756921"/>
    </source>
</evidence>
<evidence type="ECO:0000259" key="8">
    <source>
        <dbReference type="PROSITE" id="PS50011"/>
    </source>
</evidence>
<keyword evidence="4 6" id="KW-0067">ATP-binding</keyword>
<dbReference type="PROSITE" id="PS00107">
    <property type="entry name" value="PROTEIN_KINASE_ATP"/>
    <property type="match status" value="1"/>
</dbReference>
<keyword evidence="10" id="KW-1185">Reference proteome</keyword>
<evidence type="ECO:0000256" key="5">
    <source>
        <dbReference type="ARBA" id="ARBA00037982"/>
    </source>
</evidence>
<evidence type="ECO:0000313" key="9">
    <source>
        <dbReference type="EMBL" id="KAF9732671.1"/>
    </source>
</evidence>
<dbReference type="Proteomes" id="UP000756921">
    <property type="component" value="Unassembled WGS sequence"/>
</dbReference>
<feature type="compositionally biased region" description="Polar residues" evidence="7">
    <location>
        <begin position="468"/>
        <end position="477"/>
    </location>
</feature>
<dbReference type="Gene3D" id="3.30.200.20">
    <property type="entry name" value="Phosphorylase Kinase, domain 1"/>
    <property type="match status" value="1"/>
</dbReference>
<dbReference type="PROSITE" id="PS50011">
    <property type="entry name" value="PROTEIN_KINASE_DOM"/>
    <property type="match status" value="1"/>
</dbReference>
<keyword evidence="3 9" id="KW-0418">Kinase</keyword>
<feature type="region of interest" description="Disordered" evidence="7">
    <location>
        <begin position="449"/>
        <end position="601"/>
    </location>
</feature>
<accession>A0A9P6KNE7</accession>
<dbReference type="SUPFAM" id="SSF56112">
    <property type="entry name" value="Protein kinase-like (PK-like)"/>
    <property type="match status" value="1"/>
</dbReference>
<dbReference type="InterPro" id="IPR011009">
    <property type="entry name" value="Kinase-like_dom_sf"/>
</dbReference>
<feature type="binding site" evidence="6">
    <location>
        <position position="169"/>
    </location>
    <ligand>
        <name>ATP</name>
        <dbReference type="ChEBI" id="CHEBI:30616"/>
    </ligand>
</feature>
<keyword evidence="1" id="KW-0808">Transferase</keyword>